<dbReference type="Gene3D" id="2.120.10.80">
    <property type="entry name" value="Kelch-type beta propeller"/>
    <property type="match status" value="1"/>
</dbReference>
<evidence type="ECO:0000256" key="1">
    <source>
        <dbReference type="ARBA" id="ARBA00022737"/>
    </source>
</evidence>
<keyword evidence="5" id="KW-0732">Signal</keyword>
<dbReference type="SUPFAM" id="SSF50965">
    <property type="entry name" value="Galactose oxidase, central domain"/>
    <property type="match status" value="1"/>
</dbReference>
<accession>A0A163A086</accession>
<dbReference type="PANTHER" id="PTHR47435:SF4">
    <property type="entry name" value="KELCH REPEAT PROTEIN (AFU_ORTHOLOGUE AFUA_5G12780)"/>
    <property type="match status" value="1"/>
</dbReference>
<keyword evidence="2" id="KW-0408">Iron</keyword>
<keyword evidence="4" id="KW-1133">Transmembrane helix</keyword>
<feature type="chain" id="PRO_5043904416" evidence="5">
    <location>
        <begin position="18"/>
        <end position="599"/>
    </location>
</feature>
<dbReference type="STRING" id="5454.A0A163A086"/>
<organism evidence="6 7">
    <name type="scientific">Didymella rabiei</name>
    <name type="common">Chickpea ascochyta blight fungus</name>
    <name type="synonym">Mycosphaerella rabiei</name>
    <dbReference type="NCBI Taxonomy" id="5454"/>
    <lineage>
        <taxon>Eukaryota</taxon>
        <taxon>Fungi</taxon>
        <taxon>Dikarya</taxon>
        <taxon>Ascomycota</taxon>
        <taxon>Pezizomycotina</taxon>
        <taxon>Dothideomycetes</taxon>
        <taxon>Pleosporomycetidae</taxon>
        <taxon>Pleosporales</taxon>
        <taxon>Pleosporineae</taxon>
        <taxon>Didymellaceae</taxon>
        <taxon>Ascochyta</taxon>
    </lineage>
</organism>
<dbReference type="GO" id="GO:0019760">
    <property type="term" value="P:glucosinolate metabolic process"/>
    <property type="evidence" value="ECO:0007669"/>
    <property type="project" value="UniProtKB-ARBA"/>
</dbReference>
<evidence type="ECO:0000256" key="2">
    <source>
        <dbReference type="ARBA" id="ARBA00023004"/>
    </source>
</evidence>
<evidence type="ECO:0000313" key="6">
    <source>
        <dbReference type="EMBL" id="KZM20907.1"/>
    </source>
</evidence>
<dbReference type="Proteomes" id="UP000076837">
    <property type="component" value="Unassembled WGS sequence"/>
</dbReference>
<reference evidence="6 7" key="1">
    <citation type="journal article" date="2016" name="Sci. Rep.">
        <title>Draft genome sequencing and secretome analysis of fungal phytopathogen Ascochyta rabiei provides insight into the necrotrophic effector repertoire.</title>
        <authorList>
            <person name="Verma S."/>
            <person name="Gazara R.K."/>
            <person name="Nizam S."/>
            <person name="Parween S."/>
            <person name="Chattopadhyay D."/>
            <person name="Verma P.K."/>
        </authorList>
    </citation>
    <scope>NUCLEOTIDE SEQUENCE [LARGE SCALE GENOMIC DNA]</scope>
    <source>
        <strain evidence="6 7">ArDII</strain>
    </source>
</reference>
<evidence type="ECO:0000256" key="3">
    <source>
        <dbReference type="SAM" id="MobiDB-lite"/>
    </source>
</evidence>
<gene>
    <name evidence="6" type="ORF">ST47_g7936</name>
</gene>
<sequence length="599" mass="65424">MSFLWLVVPILVGLTIARDPLVDFCRLHSHRTAVVDRKLYVDAGFVNWAPIKADPANQTNTWLRVADFGTSRLGFPNQTTLEKNAAAPSVSGGILWPDTVNKIIYAYGGEHENSDTADKRLWFYDILYDTWNVSITNSITSISPAAWGAGTIASNKALGYYYGGWPTSSTNSDDSSTKALSTMVVYNMLENKFSTQLGPDQIGRAEGVMLYVPAGDAGVLIYFGGIQVINGTHQPLPMSDIFIYDIANARWYRQTTSGAELPGSRRRACAGVVWAEDRSSYNIYLYGGASVGEGEGYGDVWVLSLPSFTWIKSVPTAEDIVVTTPRHSLTCDVYENSQMVIVGGHLTKSTDCDVPWIYGQHSLYLGRSNIDGLKRAAFNASLSTYDVPQEVTDVIGGDSAGHATVTAPKDGWESEDSGVVFGQKYTPVPRSPTRPIITPAAKSSNPKEISILGPAVGGTIGGVFLIAAIGYYLILIRRRRRREHSTTPPESHYHISQSSPHVELPGALARSYSSTSLHSREPNSLPYTPHYTYPPHGAAGSWANAGRHDTHTLHAWGLSELGDEKQQRLLVPAHELSGVRSPRQSVRHSKFKEEDFAGN</sequence>
<proteinExistence type="predicted"/>
<evidence type="ECO:0000256" key="4">
    <source>
        <dbReference type="SAM" id="Phobius"/>
    </source>
</evidence>
<evidence type="ECO:0000256" key="5">
    <source>
        <dbReference type="SAM" id="SignalP"/>
    </source>
</evidence>
<feature type="region of interest" description="Disordered" evidence="3">
    <location>
        <begin position="511"/>
        <end position="531"/>
    </location>
</feature>
<feature type="region of interest" description="Disordered" evidence="3">
    <location>
        <begin position="575"/>
        <end position="599"/>
    </location>
</feature>
<protein>
    <submittedName>
        <fullName evidence="6">Uncharacterized protein</fullName>
    </submittedName>
</protein>
<dbReference type="OrthoDB" id="10251809at2759"/>
<dbReference type="InterPro" id="IPR011043">
    <property type="entry name" value="Gal_Oxase/kelch_b-propeller"/>
</dbReference>
<dbReference type="PANTHER" id="PTHR47435">
    <property type="entry name" value="KELCH REPEAT PROTEIN (AFU_ORTHOLOGUE AFUA_5G12780)"/>
    <property type="match status" value="1"/>
</dbReference>
<keyword evidence="4" id="KW-0812">Transmembrane</keyword>
<keyword evidence="4" id="KW-0472">Membrane</keyword>
<dbReference type="AlphaFoldDB" id="A0A163A086"/>
<dbReference type="EMBL" id="JYNV01000262">
    <property type="protein sequence ID" value="KZM20907.1"/>
    <property type="molecule type" value="Genomic_DNA"/>
</dbReference>
<feature type="transmembrane region" description="Helical" evidence="4">
    <location>
        <begin position="451"/>
        <end position="474"/>
    </location>
</feature>
<evidence type="ECO:0000313" key="7">
    <source>
        <dbReference type="Proteomes" id="UP000076837"/>
    </source>
</evidence>
<keyword evidence="1" id="KW-0677">Repeat</keyword>
<feature type="signal peptide" evidence="5">
    <location>
        <begin position="1"/>
        <end position="17"/>
    </location>
</feature>
<comment type="caution">
    <text evidence="6">The sequence shown here is derived from an EMBL/GenBank/DDBJ whole genome shotgun (WGS) entry which is preliminary data.</text>
</comment>
<keyword evidence="7" id="KW-1185">Reference proteome</keyword>
<name>A0A163A086_DIDRA</name>
<dbReference type="InterPro" id="IPR015915">
    <property type="entry name" value="Kelch-typ_b-propeller"/>
</dbReference>